<dbReference type="InterPro" id="IPR028349">
    <property type="entry name" value="PafC-like"/>
</dbReference>
<name>A0A073JU24_9BACI</name>
<dbReference type="InterPro" id="IPR026881">
    <property type="entry name" value="WYL_dom"/>
</dbReference>
<proteinExistence type="predicted"/>
<dbReference type="InterPro" id="IPR057727">
    <property type="entry name" value="WCX_dom"/>
</dbReference>
<dbReference type="InterPro" id="IPR051534">
    <property type="entry name" value="CBASS_pafABC_assoc_protein"/>
</dbReference>
<dbReference type="SMR" id="A0A073JU24"/>
<dbReference type="eggNOG" id="COG2378">
    <property type="taxonomic scope" value="Bacteria"/>
</dbReference>
<dbReference type="SMART" id="SM00420">
    <property type="entry name" value="HTH_DEOR"/>
    <property type="match status" value="1"/>
</dbReference>
<dbReference type="SUPFAM" id="SSF46785">
    <property type="entry name" value="Winged helix' DNA-binding domain"/>
    <property type="match status" value="1"/>
</dbReference>
<evidence type="ECO:0000256" key="2">
    <source>
        <dbReference type="ARBA" id="ARBA00023163"/>
    </source>
</evidence>
<keyword evidence="1" id="KW-0805">Transcription regulation</keyword>
<feature type="domain" description="HTH deoR-type" evidence="3">
    <location>
        <begin position="3"/>
        <end position="62"/>
    </location>
</feature>
<dbReference type="PANTHER" id="PTHR34580">
    <property type="match status" value="1"/>
</dbReference>
<dbReference type="Pfam" id="PF25583">
    <property type="entry name" value="WCX"/>
    <property type="match status" value="1"/>
</dbReference>
<keyword evidence="5" id="KW-1185">Reference proteome</keyword>
<dbReference type="RefSeq" id="WP_034640555.1">
    <property type="nucleotide sequence ID" value="NZ_CBCSJC010000014.1"/>
</dbReference>
<dbReference type="AlphaFoldDB" id="A0A073JU24"/>
<dbReference type="PROSITE" id="PS52050">
    <property type="entry name" value="WYL"/>
    <property type="match status" value="1"/>
</dbReference>
<dbReference type="Pfam" id="PF08279">
    <property type="entry name" value="HTH_11"/>
    <property type="match status" value="1"/>
</dbReference>
<reference evidence="4 5" key="1">
    <citation type="submission" date="2014-06" db="EMBL/GenBank/DDBJ databases">
        <title>Draft genome sequence of Bacillus manliponensis JCM 15802 (MCCC 1A00708).</title>
        <authorList>
            <person name="Lai Q."/>
            <person name="Liu Y."/>
            <person name="Shao Z."/>
        </authorList>
    </citation>
    <scope>NUCLEOTIDE SEQUENCE [LARGE SCALE GENOMIC DNA]</scope>
    <source>
        <strain evidence="4 5">JCM 15802</strain>
    </source>
</reference>
<dbReference type="GO" id="GO:0003700">
    <property type="term" value="F:DNA-binding transcription factor activity"/>
    <property type="evidence" value="ECO:0007669"/>
    <property type="project" value="InterPro"/>
</dbReference>
<dbReference type="PIRSF" id="PIRSF016838">
    <property type="entry name" value="PafC"/>
    <property type="match status" value="1"/>
</dbReference>
<dbReference type="OrthoDB" id="9815009at2"/>
<accession>A0A073JU24</accession>
<dbReference type="InterPro" id="IPR036390">
    <property type="entry name" value="WH_DNA-bd_sf"/>
</dbReference>
<dbReference type="STRING" id="574376.BAMA_04525"/>
<dbReference type="PROSITE" id="PS51000">
    <property type="entry name" value="HTH_DEOR_2"/>
    <property type="match status" value="1"/>
</dbReference>
<evidence type="ECO:0000256" key="1">
    <source>
        <dbReference type="ARBA" id="ARBA00023015"/>
    </source>
</evidence>
<protein>
    <recommendedName>
        <fullName evidence="3">HTH deoR-type domain-containing protein</fullName>
    </recommendedName>
</protein>
<dbReference type="InterPro" id="IPR013196">
    <property type="entry name" value="HTH_11"/>
</dbReference>
<sequence length="317" mass="36928">MAKTERLFNILLKINTKKHFTIKELSEEFNVSTRTISRDLNELCSFGIPLYSERGPHGGFRLINQNGILPSIAFSHDEAISLFFACQSLQYYNSLPFENDVKSALDKFYHYLPLDFKKRIDSMSKRIIFLTPKRKEKNLFLKEAMDAAINQEVIKIEYESKKGKSKRVIQPIGVYSCNGYWYLPAYCFIRNQNRLFRVDRIKSFEIKHGFHLKKDFTNLSLDRWFNTIDSKPSELVRLQVSLTREGVLKCDFNPWVRENIQLSENGSGTINTHLNKEEIPYMSEFFFGLGTDAKVQEPAEMVNLIKKQAANLLGMYN</sequence>
<organism evidence="4 5">
    <name type="scientific">Bacillus manliponensis</name>
    <dbReference type="NCBI Taxonomy" id="574376"/>
    <lineage>
        <taxon>Bacteria</taxon>
        <taxon>Bacillati</taxon>
        <taxon>Bacillota</taxon>
        <taxon>Bacilli</taxon>
        <taxon>Bacillales</taxon>
        <taxon>Bacillaceae</taxon>
        <taxon>Bacillus</taxon>
        <taxon>Bacillus cereus group</taxon>
    </lineage>
</organism>
<dbReference type="Gene3D" id="1.10.10.10">
    <property type="entry name" value="Winged helix-like DNA-binding domain superfamily/Winged helix DNA-binding domain"/>
    <property type="match status" value="1"/>
</dbReference>
<keyword evidence="2" id="KW-0804">Transcription</keyword>
<dbReference type="PANTHER" id="PTHR34580:SF9">
    <property type="entry name" value="SLL5097 PROTEIN"/>
    <property type="match status" value="1"/>
</dbReference>
<dbReference type="Proteomes" id="UP000027822">
    <property type="component" value="Unassembled WGS sequence"/>
</dbReference>
<gene>
    <name evidence="4" type="ORF">BAMA_04525</name>
</gene>
<evidence type="ECO:0000313" key="5">
    <source>
        <dbReference type="Proteomes" id="UP000027822"/>
    </source>
</evidence>
<evidence type="ECO:0000259" key="3">
    <source>
        <dbReference type="PROSITE" id="PS51000"/>
    </source>
</evidence>
<dbReference type="Pfam" id="PF13280">
    <property type="entry name" value="WYL"/>
    <property type="match status" value="1"/>
</dbReference>
<evidence type="ECO:0000313" key="4">
    <source>
        <dbReference type="EMBL" id="KEK18539.1"/>
    </source>
</evidence>
<dbReference type="EMBL" id="JOTN01000013">
    <property type="protein sequence ID" value="KEK18539.1"/>
    <property type="molecule type" value="Genomic_DNA"/>
</dbReference>
<dbReference type="InterPro" id="IPR001034">
    <property type="entry name" value="DeoR_HTH"/>
</dbReference>
<dbReference type="InterPro" id="IPR036388">
    <property type="entry name" value="WH-like_DNA-bd_sf"/>
</dbReference>
<comment type="caution">
    <text evidence="4">The sequence shown here is derived from an EMBL/GenBank/DDBJ whole genome shotgun (WGS) entry which is preliminary data.</text>
</comment>